<feature type="region of interest" description="Disordered" evidence="2">
    <location>
        <begin position="819"/>
        <end position="848"/>
    </location>
</feature>
<keyword evidence="1" id="KW-0862">Zinc</keyword>
<comment type="caution">
    <text evidence="5">The sequence shown here is derived from an EMBL/GenBank/DDBJ whole genome shotgun (WGS) entry which is preliminary data.</text>
</comment>
<sequence length="2401" mass="265356">MVAELVRPTSDNRRGSIPSRTAQAGGINLRGTARWTEQTSRAWTTIRGIYKWLGAGFWTLVFITCGVGTAFIYEMAAADGSPASQTGAPTEMQQLGAMMQQMMLEQQRQRDRLEELGQAVQGTGAAIQGTQTTTEHVIQQVVAQVQAGFQHEQQQHQDQLSQMSQAMQAIQTQVQQIPVAQNDQLQQIGQAVQTLQTQAQQQVSPEQFQQFGQVIQSLQGQVQQMSGAAASGGIGMNSPPQAPSGSPHPQPPQQSGPPPVFQFGSGGAQGGFGFSGATGAPISPAVAYAIQQGGVDGRQLGKPATFNPTESKVSFQDWSDSVITLADSAMPGIYECLEWIVTEQPKHALDLAYMKVKFGHLDGALLGYAESNIYAILSSYTAGEAKSLVRQAKRPNGMEAFRLLQVRFNPVTIGRQRAHLMKIANPQESISLDKLSAEIVSWENRIVDYEARPNAEKVSDAMKMAALIHMAPAKLREHLQLNAGRFVRYLDLREEVFSYLDQVTPASHITMDIASISRSGKSKGKYGGKDGKGKKGGGKKGDGKQAVCSNCGKAGHTFDACWSKPKSLNAVDPKLAEMQSAYAKAAMEDYKRLQSGASSSSASPPLILHPPSPPSPQSPETTSTAAHVGSLAIRSLCALSRRALDISREIFRNSTPACVQRHLTRLVAGPNEVLATIDSGAAASVCPPGIFHGWPTEDPEPGLTFQAADGTIVPEMHKVQPVIITEEGFVRQTQFSVASVYKVLVSAAEVANRGHRLVLGPYYMDSYIEDLATGEIMKLHQQDGVYVQKMSVHVPEDLGFYGQAPDSVPSVLPIGVSMEEGDQQQDPRPGAPREDDEYEPGTPVRSDAEQGVFELGDDQEVQEAIESGELHVEHEEETMKMGQVTPFRPSEAEVREHNISHVPYRSWCAHCVRGRGRAQAHQRQKRDEVAKGRKRPMVHIDYFYLGAREDDTLPLLAMLDETSERMFSLTMPCKGVEHQYCVAAVVKLMRCLGLQDAVIKSDTERSLVALRRGVQDQLPGVGFEDAVKGESASNGAIEAAVGRLQGQARTLKSCLEDHYGFKIPARHPVFCWLVDYAGALISRFLRGADGRTAFERSTGRAWRIRLPEFGECVLYQPLRGERDQKKIEPRFELGVYLGIQEGTAMRWIGTSTGTVRTWTIKRLPEEEKWQKELLEAVIGLPWQLRPSAAKEVEAQRLPIEISLPEVEEEQKPAVEVKRKNYVPRGIYVRRDVELRDFGYTEGCDGCERAKAGLSHRQHSSACKQRIMNELNKTEEGRRRVEAMKSREEKYLVAYHEKEEKKKRAAEQPDGGVEKSAKQLAAEAEMDAILGPLEEVASSGQGGHGSVGDGSALAGAAAVLDEADGPAMEVIPDEMEADDVVARPSMDIGALQQVSNNADFKNAVKEASLMETAQLLMDEDVSMRRVLVQLGAISLNKAYDMREPVVVELFSQPRVTQGLSSGLALDLRTRDDDGNPWDFRLEGQRLKAQNLVDAFNPDLLLGCPPCGPFSALQALNKDKVDPEVMAEKIQEGEEHLAFCCNQYKRRMAAGRYFLHEHPALAKSWKSPSVTDVSEQPGVYKVEGDMCEHGMELQDDNGLWGFAKKRTGYLTNSECIAQELEVKCSNEPGAIAVWRETTFQPKTGQMPSKRGPKWNSVVRRVTLDLTNGTVLQDLHDACNAEKKEVKFAIPEKCVRVETLFYHRVPGKSWHRHIPLIGGKAKQCEKYPDGLVQAILRGLRKQIKRDHPIGSMSFGPTNEEVDVDLTLAPDDWETFSDEISGKALNAKLVREARAEEIEYARRYKVWEEVPVQQAWDRTGKAPISSRWIDVNKGDEARPQYRSRLVIQERTGHQKDARGRGRKVMFIDIRRAHWTARIFREVYVALPEEAGLPEGTCGRLLKAMYGCRDAAACWELEVTDMFTSCGFAPGLGSPVLFVNQTRDLKVSIHGDDITVLGFHDDLVWLRKKLEERYELKFGGLLGPEQTDVQDVALLNRLIHFGADCTTIEADPRHVKIVLNELGLNNAKTVSSPGVTCKDGDDTPLSLEDCKRLIWKYEQQDEQFGLRIHTDSDDAGCTESRKSTSCGALYHGKHLLKFYSSTQHVISLSSGESEFYAGIKAGSTLLGALATMMDLGCQLSGTLVFDATAAKAMMNRRGHGKAKHISRCYLWLQQRVHDGELQLEKIGQNFQTAHECRTDESCWTWGARFQTVLVTYRKLVTALEPLAIMFNDDGEPLQPTWEIWARNHPDGQPARWTSIPQELQHCIEAAWLEGHPKVALQLPHATEGRMAPGSYELTFGDERQTQSTVKKLGPGGWTAKARRSVLSNEDDTIAVAASTDELCVICMERRRTHAFMHADTGDGHLAVCVDCAEAYRAEAAVPGGARAVRNCPMCRRSFSAIHRIYQ</sequence>
<feature type="compositionally biased region" description="Basic and acidic residues" evidence="2">
    <location>
        <begin position="527"/>
        <end position="543"/>
    </location>
</feature>
<dbReference type="EMBL" id="CAMXCT010006645">
    <property type="protein sequence ID" value="CAI4017589.1"/>
    <property type="molecule type" value="Genomic_DNA"/>
</dbReference>
<dbReference type="Proteomes" id="UP001152797">
    <property type="component" value="Unassembled WGS sequence"/>
</dbReference>
<feature type="region of interest" description="Disordered" evidence="2">
    <location>
        <begin position="1297"/>
        <end position="1319"/>
    </location>
</feature>
<evidence type="ECO:0000256" key="1">
    <source>
        <dbReference type="PROSITE-ProRule" id="PRU00175"/>
    </source>
</evidence>
<dbReference type="PANTHER" id="PTHR13328">
    <property type="entry name" value="NEGATIVE ELONGATION FACTOR A NELF-A"/>
    <property type="match status" value="1"/>
</dbReference>
<dbReference type="EMBL" id="CAMXCT030006645">
    <property type="protein sequence ID" value="CAL4804901.1"/>
    <property type="molecule type" value="Genomic_DNA"/>
</dbReference>
<name>A0A9P1M380_9DINO</name>
<feature type="compositionally biased region" description="Pro residues" evidence="2">
    <location>
        <begin position="607"/>
        <end position="617"/>
    </location>
</feature>
<dbReference type="InterPro" id="IPR001841">
    <property type="entry name" value="Znf_RING"/>
</dbReference>
<gene>
    <name evidence="5" type="ORF">C1SCF055_LOCUS42223</name>
</gene>
<dbReference type="EMBL" id="CAMXCT020006645">
    <property type="protein sequence ID" value="CAL1170964.1"/>
    <property type="molecule type" value="Genomic_DNA"/>
</dbReference>
<dbReference type="PANTHER" id="PTHR13328:SF4">
    <property type="entry name" value="NEGATIVE ELONGATION FACTOR A"/>
    <property type="match status" value="1"/>
</dbReference>
<dbReference type="Pfam" id="PF13920">
    <property type="entry name" value="zf-C3HC4_3"/>
    <property type="match status" value="1"/>
</dbReference>
<feature type="compositionally biased region" description="Basic and acidic residues" evidence="2">
    <location>
        <begin position="1297"/>
        <end position="1316"/>
    </location>
</feature>
<dbReference type="OrthoDB" id="423906at2759"/>
<reference evidence="6 7" key="2">
    <citation type="submission" date="2024-05" db="EMBL/GenBank/DDBJ databases">
        <authorList>
            <person name="Chen Y."/>
            <person name="Shah S."/>
            <person name="Dougan E. K."/>
            <person name="Thang M."/>
            <person name="Chan C."/>
        </authorList>
    </citation>
    <scope>NUCLEOTIDE SEQUENCE [LARGE SCALE GENOMIC DNA]</scope>
</reference>
<feature type="compositionally biased region" description="Pro residues" evidence="2">
    <location>
        <begin position="240"/>
        <end position="260"/>
    </location>
</feature>
<protein>
    <recommendedName>
        <fullName evidence="4">RING-type domain-containing protein</fullName>
    </recommendedName>
</protein>
<feature type="region of interest" description="Disordered" evidence="2">
    <location>
        <begin position="1"/>
        <end position="23"/>
    </location>
</feature>
<feature type="region of interest" description="Disordered" evidence="2">
    <location>
        <begin position="226"/>
        <end position="267"/>
    </location>
</feature>
<organism evidence="5">
    <name type="scientific">Cladocopium goreaui</name>
    <dbReference type="NCBI Taxonomy" id="2562237"/>
    <lineage>
        <taxon>Eukaryota</taxon>
        <taxon>Sar</taxon>
        <taxon>Alveolata</taxon>
        <taxon>Dinophyceae</taxon>
        <taxon>Suessiales</taxon>
        <taxon>Symbiodiniaceae</taxon>
        <taxon>Cladocopium</taxon>
    </lineage>
</organism>
<dbReference type="CDD" id="cd09272">
    <property type="entry name" value="RNase_HI_RT_Ty1"/>
    <property type="match status" value="1"/>
</dbReference>
<evidence type="ECO:0000313" key="5">
    <source>
        <dbReference type="EMBL" id="CAI4017589.1"/>
    </source>
</evidence>
<dbReference type="Gene3D" id="3.30.40.10">
    <property type="entry name" value="Zinc/RING finger domain, C3HC4 (zinc finger)"/>
    <property type="match status" value="1"/>
</dbReference>
<accession>A0A9P1M380</accession>
<feature type="region of interest" description="Disordered" evidence="2">
    <location>
        <begin position="593"/>
        <end position="625"/>
    </location>
</feature>
<feature type="domain" description="RING-type" evidence="4">
    <location>
        <begin position="2338"/>
        <end position="2390"/>
    </location>
</feature>
<dbReference type="PROSITE" id="PS50089">
    <property type="entry name" value="ZF_RING_2"/>
    <property type="match status" value="1"/>
</dbReference>
<keyword evidence="3" id="KW-1133">Transmembrane helix</keyword>
<evidence type="ECO:0000256" key="2">
    <source>
        <dbReference type="SAM" id="MobiDB-lite"/>
    </source>
</evidence>
<keyword evidence="3" id="KW-0812">Transmembrane</keyword>
<keyword evidence="1" id="KW-0479">Metal-binding</keyword>
<keyword evidence="3" id="KW-0472">Membrane</keyword>
<evidence type="ECO:0000313" key="6">
    <source>
        <dbReference type="EMBL" id="CAL4804901.1"/>
    </source>
</evidence>
<evidence type="ECO:0000313" key="7">
    <source>
        <dbReference type="Proteomes" id="UP001152797"/>
    </source>
</evidence>
<feature type="transmembrane region" description="Helical" evidence="3">
    <location>
        <begin position="49"/>
        <end position="73"/>
    </location>
</feature>
<keyword evidence="1" id="KW-0863">Zinc-finger</keyword>
<keyword evidence="7" id="KW-1185">Reference proteome</keyword>
<dbReference type="GO" id="GO:0008270">
    <property type="term" value="F:zinc ion binding"/>
    <property type="evidence" value="ECO:0007669"/>
    <property type="project" value="UniProtKB-KW"/>
</dbReference>
<evidence type="ECO:0000256" key="3">
    <source>
        <dbReference type="SAM" id="Phobius"/>
    </source>
</evidence>
<evidence type="ECO:0000259" key="4">
    <source>
        <dbReference type="PROSITE" id="PS50089"/>
    </source>
</evidence>
<feature type="region of interest" description="Disordered" evidence="2">
    <location>
        <begin position="518"/>
        <end position="544"/>
    </location>
</feature>
<dbReference type="InterPro" id="IPR013083">
    <property type="entry name" value="Znf_RING/FYVE/PHD"/>
</dbReference>
<proteinExistence type="predicted"/>
<reference evidence="5" key="1">
    <citation type="submission" date="2022-10" db="EMBL/GenBank/DDBJ databases">
        <authorList>
            <person name="Chen Y."/>
            <person name="Dougan E. K."/>
            <person name="Chan C."/>
            <person name="Rhodes N."/>
            <person name="Thang M."/>
        </authorList>
    </citation>
    <scope>NUCLEOTIDE SEQUENCE</scope>
</reference>
<dbReference type="InterPro" id="IPR052828">
    <property type="entry name" value="NELF-A_domain"/>
</dbReference>